<keyword evidence="2" id="KW-1185">Reference proteome</keyword>
<name>A0A9J6GTK0_HAELO</name>
<dbReference type="AlphaFoldDB" id="A0A9J6GTK0"/>
<evidence type="ECO:0000313" key="1">
    <source>
        <dbReference type="EMBL" id="KAH9378048.1"/>
    </source>
</evidence>
<gene>
    <name evidence="1" type="ORF">HPB48_000132</name>
</gene>
<dbReference type="EMBL" id="JABSTR010000008">
    <property type="protein sequence ID" value="KAH9378048.1"/>
    <property type="molecule type" value="Genomic_DNA"/>
</dbReference>
<proteinExistence type="predicted"/>
<organism evidence="1 2">
    <name type="scientific">Haemaphysalis longicornis</name>
    <name type="common">Bush tick</name>
    <dbReference type="NCBI Taxonomy" id="44386"/>
    <lineage>
        <taxon>Eukaryota</taxon>
        <taxon>Metazoa</taxon>
        <taxon>Ecdysozoa</taxon>
        <taxon>Arthropoda</taxon>
        <taxon>Chelicerata</taxon>
        <taxon>Arachnida</taxon>
        <taxon>Acari</taxon>
        <taxon>Parasitiformes</taxon>
        <taxon>Ixodida</taxon>
        <taxon>Ixodoidea</taxon>
        <taxon>Ixodidae</taxon>
        <taxon>Haemaphysalinae</taxon>
        <taxon>Haemaphysalis</taxon>
    </lineage>
</organism>
<comment type="caution">
    <text evidence="1">The sequence shown here is derived from an EMBL/GenBank/DDBJ whole genome shotgun (WGS) entry which is preliminary data.</text>
</comment>
<protein>
    <submittedName>
        <fullName evidence="1">Uncharacterized protein</fullName>
    </submittedName>
</protein>
<reference evidence="1 2" key="1">
    <citation type="journal article" date="2020" name="Cell">
        <title>Large-Scale Comparative Analyses of Tick Genomes Elucidate Their Genetic Diversity and Vector Capacities.</title>
        <authorList>
            <consortium name="Tick Genome and Microbiome Consortium (TIGMIC)"/>
            <person name="Jia N."/>
            <person name="Wang J."/>
            <person name="Shi W."/>
            <person name="Du L."/>
            <person name="Sun Y."/>
            <person name="Zhan W."/>
            <person name="Jiang J.F."/>
            <person name="Wang Q."/>
            <person name="Zhang B."/>
            <person name="Ji P."/>
            <person name="Bell-Sakyi L."/>
            <person name="Cui X.M."/>
            <person name="Yuan T.T."/>
            <person name="Jiang B.G."/>
            <person name="Yang W.F."/>
            <person name="Lam T.T."/>
            <person name="Chang Q.C."/>
            <person name="Ding S.J."/>
            <person name="Wang X.J."/>
            <person name="Zhu J.G."/>
            <person name="Ruan X.D."/>
            <person name="Zhao L."/>
            <person name="Wei J.T."/>
            <person name="Ye R.Z."/>
            <person name="Que T.C."/>
            <person name="Du C.H."/>
            <person name="Zhou Y.H."/>
            <person name="Cheng J.X."/>
            <person name="Dai P.F."/>
            <person name="Guo W.B."/>
            <person name="Han X.H."/>
            <person name="Huang E.J."/>
            <person name="Li L.F."/>
            <person name="Wei W."/>
            <person name="Gao Y.C."/>
            <person name="Liu J.Z."/>
            <person name="Shao H.Z."/>
            <person name="Wang X."/>
            <person name="Wang C.C."/>
            <person name="Yang T.C."/>
            <person name="Huo Q.B."/>
            <person name="Li W."/>
            <person name="Chen H.Y."/>
            <person name="Chen S.E."/>
            <person name="Zhou L.G."/>
            <person name="Ni X.B."/>
            <person name="Tian J.H."/>
            <person name="Sheng Y."/>
            <person name="Liu T."/>
            <person name="Pan Y.S."/>
            <person name="Xia L.Y."/>
            <person name="Li J."/>
            <person name="Zhao F."/>
            <person name="Cao W.C."/>
        </authorList>
    </citation>
    <scope>NUCLEOTIDE SEQUENCE [LARGE SCALE GENOMIC DNA]</scope>
    <source>
        <strain evidence="1">HaeL-2018</strain>
    </source>
</reference>
<dbReference type="VEuPathDB" id="VectorBase:HLOH_041435"/>
<accession>A0A9J6GTK0</accession>
<sequence length="60" mass="6948">MKVKLARLQLDRCDQEALWEAVNAKWNWIREDTTLTASPYESLPRRIADVKTRAGGAIKY</sequence>
<evidence type="ECO:0000313" key="2">
    <source>
        <dbReference type="Proteomes" id="UP000821853"/>
    </source>
</evidence>
<dbReference type="Proteomes" id="UP000821853">
    <property type="component" value="Unassembled WGS sequence"/>
</dbReference>